<feature type="non-terminal residue" evidence="1">
    <location>
        <position position="64"/>
    </location>
</feature>
<proteinExistence type="predicted"/>
<sequence>MNIPTTPQERNYSTEKIENRLASRRIVLPMEYEQYEAAMSTSQKARICLTEQMETHPELFPAVM</sequence>
<protein>
    <submittedName>
        <fullName evidence="1">Uncharacterized protein</fullName>
    </submittedName>
</protein>
<accession>A0A3B0VQ80</accession>
<dbReference type="AlphaFoldDB" id="A0A3B0VQ80"/>
<dbReference type="EMBL" id="UOEU01000531">
    <property type="protein sequence ID" value="VAW34346.1"/>
    <property type="molecule type" value="Genomic_DNA"/>
</dbReference>
<reference evidence="1" key="1">
    <citation type="submission" date="2018-06" db="EMBL/GenBank/DDBJ databases">
        <authorList>
            <person name="Zhirakovskaya E."/>
        </authorList>
    </citation>
    <scope>NUCLEOTIDE SEQUENCE</scope>
</reference>
<organism evidence="1">
    <name type="scientific">hydrothermal vent metagenome</name>
    <dbReference type="NCBI Taxonomy" id="652676"/>
    <lineage>
        <taxon>unclassified sequences</taxon>
        <taxon>metagenomes</taxon>
        <taxon>ecological metagenomes</taxon>
    </lineage>
</organism>
<evidence type="ECO:0000313" key="1">
    <source>
        <dbReference type="EMBL" id="VAW34346.1"/>
    </source>
</evidence>
<name>A0A3B0VQ80_9ZZZZ</name>
<gene>
    <name evidence="1" type="ORF">MNBD_CHLOROFLEXI01-3473</name>
</gene>